<organism evidence="2 3">
    <name type="scientific">Nonomuraea guangzhouensis</name>
    <dbReference type="NCBI Taxonomy" id="1291555"/>
    <lineage>
        <taxon>Bacteria</taxon>
        <taxon>Bacillati</taxon>
        <taxon>Actinomycetota</taxon>
        <taxon>Actinomycetes</taxon>
        <taxon>Streptosporangiales</taxon>
        <taxon>Streptosporangiaceae</taxon>
        <taxon>Nonomuraea</taxon>
    </lineage>
</organism>
<evidence type="ECO:0000313" key="3">
    <source>
        <dbReference type="Proteomes" id="UP001597097"/>
    </source>
</evidence>
<dbReference type="EMBL" id="JBHUCM010000005">
    <property type="protein sequence ID" value="MFD1536351.1"/>
    <property type="molecule type" value="Genomic_DNA"/>
</dbReference>
<dbReference type="RefSeq" id="WP_246651773.1">
    <property type="nucleotide sequence ID" value="NZ_JAHKRM010000011.1"/>
</dbReference>
<protein>
    <submittedName>
        <fullName evidence="2">DUF6010 family protein</fullName>
    </submittedName>
</protein>
<evidence type="ECO:0000256" key="1">
    <source>
        <dbReference type="SAM" id="MobiDB-lite"/>
    </source>
</evidence>
<accession>A0ABW4G330</accession>
<proteinExistence type="predicted"/>
<gene>
    <name evidence="2" type="ORF">ACFSJ0_04840</name>
</gene>
<dbReference type="InterPro" id="IPR046052">
    <property type="entry name" value="DUF6010"/>
</dbReference>
<keyword evidence="3" id="KW-1185">Reference proteome</keyword>
<name>A0ABW4G330_9ACTN</name>
<reference evidence="3" key="1">
    <citation type="journal article" date="2019" name="Int. J. Syst. Evol. Microbiol.">
        <title>The Global Catalogue of Microorganisms (GCM) 10K type strain sequencing project: providing services to taxonomists for standard genome sequencing and annotation.</title>
        <authorList>
            <consortium name="The Broad Institute Genomics Platform"/>
            <consortium name="The Broad Institute Genome Sequencing Center for Infectious Disease"/>
            <person name="Wu L."/>
            <person name="Ma J."/>
        </authorList>
    </citation>
    <scope>NUCLEOTIDE SEQUENCE [LARGE SCALE GENOMIC DNA]</scope>
    <source>
        <strain evidence="3">CGMCC 1.15399</strain>
    </source>
</reference>
<dbReference type="Pfam" id="PF19473">
    <property type="entry name" value="DUF6010"/>
    <property type="match status" value="1"/>
</dbReference>
<comment type="caution">
    <text evidence="2">The sequence shown here is derived from an EMBL/GenBank/DDBJ whole genome shotgun (WGS) entry which is preliminary data.</text>
</comment>
<evidence type="ECO:0000313" key="2">
    <source>
        <dbReference type="EMBL" id="MFD1536351.1"/>
    </source>
</evidence>
<feature type="region of interest" description="Disordered" evidence="1">
    <location>
        <begin position="182"/>
        <end position="201"/>
    </location>
</feature>
<sequence>MSILMPILIGLIAICGMSLIREPHRRRVNALAIAGAGAAYLSGGGFGPWEFVLPVVMTCVAYKGLDNWTFIGIGWLLHTAWDIGHHLQGSPLIPFAESSSFGCAICDPVLALWCFAGGPSIIDWTRTRWKGVRARSRSAVRGEARPGPPDGSAVALRWEPARWRAWWRPDAPWLGGVLWSSARRSPESSRGPWWTGRRRYG</sequence>
<dbReference type="Proteomes" id="UP001597097">
    <property type="component" value="Unassembled WGS sequence"/>
</dbReference>